<dbReference type="SMART" id="SM00827">
    <property type="entry name" value="PKS_AT"/>
    <property type="match status" value="1"/>
</dbReference>
<dbReference type="SUPFAM" id="SSF52151">
    <property type="entry name" value="FabD/lysophospholipase-like"/>
    <property type="match status" value="1"/>
</dbReference>
<dbReference type="PANTHER" id="PTHR43775:SF51">
    <property type="entry name" value="INACTIVE PHENOLPHTHIOCEROL SYNTHESIS POLYKETIDE SYNTHASE TYPE I PKS1-RELATED"/>
    <property type="match status" value="1"/>
</dbReference>
<comment type="caution">
    <text evidence="5">The sequence shown here is derived from an EMBL/GenBank/DDBJ whole genome shotgun (WGS) entry which is preliminary data.</text>
</comment>
<reference evidence="5" key="1">
    <citation type="journal article" date="2014" name="Int. J. Syst. Evol. Microbiol.">
        <title>Complete genome sequence of Corynebacterium casei LMG S-19264T (=DSM 44701T), isolated from a smear-ripened cheese.</title>
        <authorList>
            <consortium name="US DOE Joint Genome Institute (JGI-PGF)"/>
            <person name="Walter F."/>
            <person name="Albersmeier A."/>
            <person name="Kalinowski J."/>
            <person name="Ruckert C."/>
        </authorList>
    </citation>
    <scope>NUCLEOTIDE SEQUENCE</scope>
    <source>
        <strain evidence="5">JCM 4386</strain>
    </source>
</reference>
<keyword evidence="2" id="KW-0511">Multifunctional enzyme</keyword>
<dbReference type="InterPro" id="IPR050091">
    <property type="entry name" value="PKS_NRPS_Biosynth_Enz"/>
</dbReference>
<protein>
    <recommendedName>
        <fullName evidence="4">Malonyl-CoA:ACP transacylase (MAT) domain-containing protein</fullName>
    </recommendedName>
</protein>
<dbReference type="InterPro" id="IPR016036">
    <property type="entry name" value="Malonyl_transacylase_ACP-bd"/>
</dbReference>
<gene>
    <name evidence="5" type="ORF">GCM10010269_50480</name>
</gene>
<dbReference type="InterPro" id="IPR016035">
    <property type="entry name" value="Acyl_Trfase/lysoPLipase"/>
</dbReference>
<evidence type="ECO:0000256" key="2">
    <source>
        <dbReference type="ARBA" id="ARBA00023268"/>
    </source>
</evidence>
<evidence type="ECO:0000313" key="6">
    <source>
        <dbReference type="Proteomes" id="UP000606194"/>
    </source>
</evidence>
<sequence length="328" mass="34367">MPSRPVALLLPGQGSQYARMAAGLLPCEPVFAEAMDEVFTAWGDAGRGLRAQWLAERPEPPCDHAAFAQPLLFAVDYALGRLVRSWGIEPVALLGHSVGEVAAAVLAGVFRLDDAARLVADRVARSARAEEGGMLAVAATVEQLGPYLGEGVVIGAVNAPLAAVLAGPEAPLAKVAWRLASEGFACRRVPSFTAFHSPLMEPVLEGAERMIAAAPRRAPGVRLYSGYTAAPLSAAQAVSPAYWAYQPARPVLFWPALEALLADGDKLLLEVGPGQGLASLARRHKAVRAGHSAVAALSPARPGTQEGDRQALVKARDVLRAEGYALGR</sequence>
<organism evidence="5 6">
    <name type="scientific">Streptomyces humidus</name>
    <dbReference type="NCBI Taxonomy" id="52259"/>
    <lineage>
        <taxon>Bacteria</taxon>
        <taxon>Bacillati</taxon>
        <taxon>Actinomycetota</taxon>
        <taxon>Actinomycetes</taxon>
        <taxon>Kitasatosporales</taxon>
        <taxon>Streptomycetaceae</taxon>
        <taxon>Streptomyces</taxon>
    </lineage>
</organism>
<evidence type="ECO:0000256" key="3">
    <source>
        <dbReference type="ARBA" id="ARBA00023315"/>
    </source>
</evidence>
<dbReference type="Proteomes" id="UP000606194">
    <property type="component" value="Unassembled WGS sequence"/>
</dbReference>
<reference evidence="5" key="2">
    <citation type="submission" date="2020-09" db="EMBL/GenBank/DDBJ databases">
        <authorList>
            <person name="Sun Q."/>
            <person name="Ohkuma M."/>
        </authorList>
    </citation>
    <scope>NUCLEOTIDE SEQUENCE</scope>
    <source>
        <strain evidence="5">JCM 4386</strain>
    </source>
</reference>
<dbReference type="Gene3D" id="3.40.366.10">
    <property type="entry name" value="Malonyl-Coenzyme A Acyl Carrier Protein, domain 2"/>
    <property type="match status" value="1"/>
</dbReference>
<dbReference type="Gene3D" id="3.30.70.250">
    <property type="entry name" value="Malonyl-CoA ACP transacylase, ACP-binding"/>
    <property type="match status" value="1"/>
</dbReference>
<dbReference type="SUPFAM" id="SSF55048">
    <property type="entry name" value="Probable ACP-binding domain of malonyl-CoA ACP transacylase"/>
    <property type="match status" value="1"/>
</dbReference>
<evidence type="ECO:0000259" key="4">
    <source>
        <dbReference type="SMART" id="SM00827"/>
    </source>
</evidence>
<accession>A0A918FYY5</accession>
<dbReference type="Pfam" id="PF00698">
    <property type="entry name" value="Acyl_transf_1"/>
    <property type="match status" value="1"/>
</dbReference>
<keyword evidence="1" id="KW-0808">Transferase</keyword>
<keyword evidence="3" id="KW-0012">Acyltransferase</keyword>
<keyword evidence="6" id="KW-1185">Reference proteome</keyword>
<feature type="domain" description="Malonyl-CoA:ACP transacylase (MAT)" evidence="4">
    <location>
        <begin position="9"/>
        <end position="301"/>
    </location>
</feature>
<proteinExistence type="predicted"/>
<dbReference type="InterPro" id="IPR001227">
    <property type="entry name" value="Ac_transferase_dom_sf"/>
</dbReference>
<dbReference type="EMBL" id="BMTL01000022">
    <property type="protein sequence ID" value="GGS05491.1"/>
    <property type="molecule type" value="Genomic_DNA"/>
</dbReference>
<evidence type="ECO:0000313" key="5">
    <source>
        <dbReference type="EMBL" id="GGS05491.1"/>
    </source>
</evidence>
<dbReference type="Gene3D" id="3.30.70.3290">
    <property type="match status" value="1"/>
</dbReference>
<dbReference type="AlphaFoldDB" id="A0A918FYY5"/>
<dbReference type="GO" id="GO:0004312">
    <property type="term" value="F:fatty acid synthase activity"/>
    <property type="evidence" value="ECO:0007669"/>
    <property type="project" value="TreeGrafter"/>
</dbReference>
<dbReference type="GO" id="GO:0006633">
    <property type="term" value="P:fatty acid biosynthetic process"/>
    <property type="evidence" value="ECO:0007669"/>
    <property type="project" value="TreeGrafter"/>
</dbReference>
<evidence type="ECO:0000256" key="1">
    <source>
        <dbReference type="ARBA" id="ARBA00022679"/>
    </source>
</evidence>
<dbReference type="PANTHER" id="PTHR43775">
    <property type="entry name" value="FATTY ACID SYNTHASE"/>
    <property type="match status" value="1"/>
</dbReference>
<name>A0A918FYY5_9ACTN</name>
<dbReference type="InterPro" id="IPR014043">
    <property type="entry name" value="Acyl_transferase_dom"/>
</dbReference>